<comment type="caution">
    <text evidence="2">The sequence shown here is derived from an EMBL/GenBank/DDBJ whole genome shotgun (WGS) entry which is preliminary data.</text>
</comment>
<dbReference type="PANTHER" id="PTHR42976:SF1">
    <property type="entry name" value="GH18 DOMAIN-CONTAINING PROTEIN-RELATED"/>
    <property type="match status" value="1"/>
</dbReference>
<name>A0ABV0AFQ2_9ACTN</name>
<gene>
    <name evidence="2" type="ORF">AAH991_03595</name>
</gene>
<dbReference type="EMBL" id="JBDJAW010000002">
    <property type="protein sequence ID" value="MEN3534175.1"/>
    <property type="molecule type" value="Genomic_DNA"/>
</dbReference>
<protein>
    <submittedName>
        <fullName evidence="2">Uncharacterized protein</fullName>
    </submittedName>
</protein>
<reference evidence="2 3" key="1">
    <citation type="submission" date="2024-05" db="EMBL/GenBank/DDBJ databases">
        <title>Microbispora sp.ZYX-F-249.</title>
        <authorList>
            <person name="Xie H."/>
        </authorList>
    </citation>
    <scope>NUCLEOTIDE SEQUENCE [LARGE SCALE GENOMIC DNA]</scope>
    <source>
        <strain evidence="2 3">ZYX-F-249</strain>
    </source>
</reference>
<evidence type="ECO:0000313" key="2">
    <source>
        <dbReference type="EMBL" id="MEN3534175.1"/>
    </source>
</evidence>
<dbReference type="Proteomes" id="UP001447516">
    <property type="component" value="Unassembled WGS sequence"/>
</dbReference>
<dbReference type="Gene3D" id="3.20.20.80">
    <property type="entry name" value="Glycosidases"/>
    <property type="match status" value="1"/>
</dbReference>
<evidence type="ECO:0000256" key="1">
    <source>
        <dbReference type="SAM" id="MobiDB-lite"/>
    </source>
</evidence>
<evidence type="ECO:0000313" key="3">
    <source>
        <dbReference type="Proteomes" id="UP001447516"/>
    </source>
</evidence>
<keyword evidence="3" id="KW-1185">Reference proteome</keyword>
<accession>A0ABV0AFQ2</accession>
<feature type="region of interest" description="Disordered" evidence="1">
    <location>
        <begin position="378"/>
        <end position="400"/>
    </location>
</feature>
<sequence>MDSARHSREAGRPPRSLVLLASAALVAGTGAALWALPPAPPGGWNVASGVAAGTRPPTDARTPASATPETLVAARQTVTASPAPPAVPPAGGPAARYRGFLDAAGRPHPELPEAGVRSFAIGHVVAGPGGCAPHWAGVRPRGGEAVAARIGRLRAEGGEVWPAFGGPYGQELSVTCEDPARLLAAYRRVVAALTPAGVDFEPADPAASPGEPEWTGTTDPDGEAAVRRRAAVLARLQHEARTVESSTGEAGSLRVTFTLPASGDGLRPADREALRITREAGVEIESVGLLVPMTPGPTALHGLAVAARAARPQIAAALGVPPDAAWRRMGLAPVLAGSGDLGPGDAVRLAAFRARNGLAWLSLRGARPADDVVRILARPSHPDAGVARPETVPGDRDVHP</sequence>
<organism evidence="2 3">
    <name type="scientific">Microbispora maris</name>
    <dbReference type="NCBI Taxonomy" id="3144104"/>
    <lineage>
        <taxon>Bacteria</taxon>
        <taxon>Bacillati</taxon>
        <taxon>Actinomycetota</taxon>
        <taxon>Actinomycetes</taxon>
        <taxon>Streptosporangiales</taxon>
        <taxon>Streptosporangiaceae</taxon>
        <taxon>Microbispora</taxon>
    </lineage>
</organism>
<dbReference type="RefSeq" id="WP_346224274.1">
    <property type="nucleotide sequence ID" value="NZ_JBDJAW010000002.1"/>
</dbReference>
<proteinExistence type="predicted"/>
<feature type="region of interest" description="Disordered" evidence="1">
    <location>
        <begin position="200"/>
        <end position="222"/>
    </location>
</feature>
<dbReference type="InterPro" id="IPR052750">
    <property type="entry name" value="GH18_Chitinase"/>
</dbReference>
<dbReference type="PANTHER" id="PTHR42976">
    <property type="entry name" value="BIFUNCTIONAL CHITINASE/LYSOZYME-RELATED"/>
    <property type="match status" value="1"/>
</dbReference>